<sequence length="37" mass="3797">VAHPDDESPGAGGSLAKYGPKGVQIYVVTATRGERGR</sequence>
<dbReference type="InterPro" id="IPR024078">
    <property type="entry name" value="LmbE-like_dom_sf"/>
</dbReference>
<dbReference type="Gene3D" id="3.40.50.10320">
    <property type="entry name" value="LmbE-like"/>
    <property type="match status" value="1"/>
</dbReference>
<accession>A0A381P187</accession>
<protein>
    <submittedName>
        <fullName evidence="1">Uncharacterized protein</fullName>
    </submittedName>
</protein>
<dbReference type="SUPFAM" id="SSF102588">
    <property type="entry name" value="LmbE-like"/>
    <property type="match status" value="1"/>
</dbReference>
<dbReference type="AlphaFoldDB" id="A0A381P187"/>
<evidence type="ECO:0000313" key="1">
    <source>
        <dbReference type="EMBL" id="SUZ59433.1"/>
    </source>
</evidence>
<name>A0A381P187_9ZZZZ</name>
<dbReference type="Pfam" id="PF02585">
    <property type="entry name" value="PIG-L"/>
    <property type="match status" value="1"/>
</dbReference>
<feature type="non-terminal residue" evidence="1">
    <location>
        <position position="1"/>
    </location>
</feature>
<organism evidence="1">
    <name type="scientific">marine metagenome</name>
    <dbReference type="NCBI Taxonomy" id="408172"/>
    <lineage>
        <taxon>unclassified sequences</taxon>
        <taxon>metagenomes</taxon>
        <taxon>ecological metagenomes</taxon>
    </lineage>
</organism>
<dbReference type="InterPro" id="IPR003737">
    <property type="entry name" value="GlcNAc_PI_deacetylase-related"/>
</dbReference>
<reference evidence="1" key="1">
    <citation type="submission" date="2018-05" db="EMBL/GenBank/DDBJ databases">
        <authorList>
            <person name="Lanie J.A."/>
            <person name="Ng W.-L."/>
            <person name="Kazmierczak K.M."/>
            <person name="Andrzejewski T.M."/>
            <person name="Davidsen T.M."/>
            <person name="Wayne K.J."/>
            <person name="Tettelin H."/>
            <person name="Glass J.I."/>
            <person name="Rusch D."/>
            <person name="Podicherti R."/>
            <person name="Tsui H.-C.T."/>
            <person name="Winkler M.E."/>
        </authorList>
    </citation>
    <scope>NUCLEOTIDE SEQUENCE</scope>
</reference>
<gene>
    <name evidence="1" type="ORF">METZ01_LOCUS12287</name>
</gene>
<dbReference type="EMBL" id="UINC01000677">
    <property type="protein sequence ID" value="SUZ59433.1"/>
    <property type="molecule type" value="Genomic_DNA"/>
</dbReference>
<proteinExistence type="predicted"/>